<evidence type="ECO:0000256" key="2">
    <source>
        <dbReference type="ARBA" id="ARBA00022908"/>
    </source>
</evidence>
<dbReference type="InterPro" id="IPR002104">
    <property type="entry name" value="Integrase_catalytic"/>
</dbReference>
<dbReference type="GO" id="GO:0006310">
    <property type="term" value="P:DNA recombination"/>
    <property type="evidence" value="ECO:0007669"/>
    <property type="project" value="UniProtKB-KW"/>
</dbReference>
<dbReference type="InterPro" id="IPR011010">
    <property type="entry name" value="DNA_brk_join_enz"/>
</dbReference>
<dbReference type="InterPro" id="IPR050808">
    <property type="entry name" value="Phage_Integrase"/>
</dbReference>
<evidence type="ECO:0000313" key="5">
    <source>
        <dbReference type="EMBL" id="MDR7301624.1"/>
    </source>
</evidence>
<protein>
    <submittedName>
        <fullName evidence="5">Integrase</fullName>
    </submittedName>
</protein>
<dbReference type="Proteomes" id="UP001180845">
    <property type="component" value="Unassembled WGS sequence"/>
</dbReference>
<dbReference type="GO" id="GO:0015074">
    <property type="term" value="P:DNA integration"/>
    <property type="evidence" value="ECO:0007669"/>
    <property type="project" value="UniProtKB-KW"/>
</dbReference>
<dbReference type="PANTHER" id="PTHR30629">
    <property type="entry name" value="PROPHAGE INTEGRASE"/>
    <property type="match status" value="1"/>
</dbReference>
<dbReference type="AlphaFoldDB" id="A0AAE3ZDM5"/>
<gene>
    <name evidence="5" type="ORF">JOF55_001805</name>
</gene>
<sequence>MREELIMRNVATLVQVKTPKYRINRGLELEDAKKLLRESQNDRLHALYVLALYLGMRRAELLGLRWSDVDLEEGTLQIIQTLQRVKGELQFVPTKTETSERTVPLPGICVRALVTHLAQQQREQAEATAWMDSGLVFTSTIGTPIEPDNLRRSWHVLRKAIGHPETRFHDLRHSCVSLLLDIGVPPHIVARIVGHSDTRVTMGIYAHASVEEQREALAKLEDHLE</sequence>
<organism evidence="5 6">
    <name type="scientific">Haloactinomyces albus</name>
    <dbReference type="NCBI Taxonomy" id="1352928"/>
    <lineage>
        <taxon>Bacteria</taxon>
        <taxon>Bacillati</taxon>
        <taxon>Actinomycetota</taxon>
        <taxon>Actinomycetes</taxon>
        <taxon>Actinopolysporales</taxon>
        <taxon>Actinopolysporaceae</taxon>
        <taxon>Haloactinomyces</taxon>
    </lineage>
</organism>
<comment type="similarity">
    <text evidence="1">Belongs to the 'phage' integrase family.</text>
</comment>
<dbReference type="InterPro" id="IPR013762">
    <property type="entry name" value="Integrase-like_cat_sf"/>
</dbReference>
<keyword evidence="3" id="KW-0233">DNA recombination</keyword>
<evidence type="ECO:0000256" key="3">
    <source>
        <dbReference type="ARBA" id="ARBA00023172"/>
    </source>
</evidence>
<dbReference type="Pfam" id="PF00589">
    <property type="entry name" value="Phage_integrase"/>
    <property type="match status" value="1"/>
</dbReference>
<dbReference type="RefSeq" id="WP_310272419.1">
    <property type="nucleotide sequence ID" value="NZ_JAVDXW010000001.1"/>
</dbReference>
<dbReference type="PANTHER" id="PTHR30629:SF2">
    <property type="entry name" value="PROPHAGE INTEGRASE INTS-RELATED"/>
    <property type="match status" value="1"/>
</dbReference>
<name>A0AAE3ZDM5_9ACTN</name>
<evidence type="ECO:0000256" key="1">
    <source>
        <dbReference type="ARBA" id="ARBA00008857"/>
    </source>
</evidence>
<dbReference type="PROSITE" id="PS51898">
    <property type="entry name" value="TYR_RECOMBINASE"/>
    <property type="match status" value="1"/>
</dbReference>
<comment type="caution">
    <text evidence="5">The sequence shown here is derived from an EMBL/GenBank/DDBJ whole genome shotgun (WGS) entry which is preliminary data.</text>
</comment>
<keyword evidence="6" id="KW-1185">Reference proteome</keyword>
<reference evidence="5" key="1">
    <citation type="submission" date="2023-07" db="EMBL/GenBank/DDBJ databases">
        <title>Sequencing the genomes of 1000 actinobacteria strains.</title>
        <authorList>
            <person name="Klenk H.-P."/>
        </authorList>
    </citation>
    <scope>NUCLEOTIDE SEQUENCE</scope>
    <source>
        <strain evidence="5">DSM 45977</strain>
    </source>
</reference>
<dbReference type="Gene3D" id="1.10.443.10">
    <property type="entry name" value="Intergrase catalytic core"/>
    <property type="match status" value="1"/>
</dbReference>
<dbReference type="GO" id="GO:0003677">
    <property type="term" value="F:DNA binding"/>
    <property type="evidence" value="ECO:0007669"/>
    <property type="project" value="InterPro"/>
</dbReference>
<evidence type="ECO:0000259" key="4">
    <source>
        <dbReference type="PROSITE" id="PS51898"/>
    </source>
</evidence>
<dbReference type="SUPFAM" id="SSF56349">
    <property type="entry name" value="DNA breaking-rejoining enzymes"/>
    <property type="match status" value="1"/>
</dbReference>
<keyword evidence="2" id="KW-0229">DNA integration</keyword>
<feature type="domain" description="Tyr recombinase" evidence="4">
    <location>
        <begin position="22"/>
        <end position="218"/>
    </location>
</feature>
<proteinExistence type="inferred from homology"/>
<evidence type="ECO:0000313" key="6">
    <source>
        <dbReference type="Proteomes" id="UP001180845"/>
    </source>
</evidence>
<dbReference type="CDD" id="cd01189">
    <property type="entry name" value="INT_ICEBs1_C_like"/>
    <property type="match status" value="1"/>
</dbReference>
<dbReference type="EMBL" id="JAVDXW010000001">
    <property type="protein sequence ID" value="MDR7301624.1"/>
    <property type="molecule type" value="Genomic_DNA"/>
</dbReference>
<accession>A0AAE3ZDM5</accession>